<comment type="caution">
    <text evidence="4">The sequence shown here is derived from an EMBL/GenBank/DDBJ whole genome shotgun (WGS) entry which is preliminary data.</text>
</comment>
<evidence type="ECO:0000259" key="2">
    <source>
        <dbReference type="Pfam" id="PF11738"/>
    </source>
</evidence>
<evidence type="ECO:0000313" key="3">
    <source>
        <dbReference type="EMBL" id="NYA27438.1"/>
    </source>
</evidence>
<dbReference type="EMBL" id="LZDL01000026">
    <property type="protein sequence ID" value="OBX46542.1"/>
    <property type="molecule type" value="Genomic_DNA"/>
</dbReference>
<dbReference type="InterPro" id="IPR037126">
    <property type="entry name" value="PdaC/RsiV-like_sf"/>
</dbReference>
<dbReference type="Gene3D" id="3.90.640.20">
    <property type="entry name" value="Heat-shock cognate protein, ATPase"/>
    <property type="match status" value="1"/>
</dbReference>
<evidence type="ECO:0000313" key="4">
    <source>
        <dbReference type="EMBL" id="OBX46542.1"/>
    </source>
</evidence>
<reference evidence="3 6" key="2">
    <citation type="submission" date="2020-07" db="EMBL/GenBank/DDBJ databases">
        <title>Genus Haemophilus, Bergeys manual.</title>
        <authorList>
            <person name="Noerskov-Lauritsen N."/>
        </authorList>
    </citation>
    <scope>NUCLEOTIDE SEQUENCE [LARGE SCALE GENOMIC DNA]</scope>
    <source>
        <strain evidence="3 6">CCUG30047</strain>
    </source>
</reference>
<dbReference type="Pfam" id="PF11738">
    <property type="entry name" value="DUF3298"/>
    <property type="match status" value="1"/>
</dbReference>
<evidence type="ECO:0000313" key="5">
    <source>
        <dbReference type="Proteomes" id="UP000092611"/>
    </source>
</evidence>
<feature type="coiled-coil region" evidence="1">
    <location>
        <begin position="21"/>
        <end position="48"/>
    </location>
</feature>
<evidence type="ECO:0000313" key="6">
    <source>
        <dbReference type="Proteomes" id="UP000590599"/>
    </source>
</evidence>
<dbReference type="Gene3D" id="3.30.565.40">
    <property type="entry name" value="Fervidobacterium nodosum Rt17-B1 like"/>
    <property type="match status" value="1"/>
</dbReference>
<dbReference type="OrthoDB" id="6697831at2"/>
<gene>
    <name evidence="4" type="ORF">A9Z62_02010</name>
    <name evidence="3" type="ORF">HZI69_06260</name>
</gene>
<dbReference type="RefSeq" id="WP_065246428.1">
    <property type="nucleotide sequence ID" value="NZ_JACBKA010000011.1"/>
</dbReference>
<proteinExistence type="predicted"/>
<name>A0A1B8PEW6_HAEHA</name>
<accession>A0A1B8PEW6</accession>
<dbReference type="Proteomes" id="UP000590599">
    <property type="component" value="Unassembled WGS sequence"/>
</dbReference>
<reference evidence="4 5" key="1">
    <citation type="submission" date="2016-06" db="EMBL/GenBank/DDBJ databases">
        <title>Draft genome of Haemophilus haemolyticus CCUG 24149.</title>
        <authorList>
            <person name="Engstrom-Jakobsson H."/>
            <person name="Salva-Serra F."/>
            <person name="Thorell K."/>
            <person name="Gonzales-Siles L."/>
            <person name="Karlsson R."/>
            <person name="Boulund F."/>
            <person name="Engstrand L."/>
            <person name="Kristiansson E."/>
            <person name="Moore E."/>
        </authorList>
    </citation>
    <scope>NUCLEOTIDE SEQUENCE [LARGE SCALE GENOMIC DNA]</scope>
    <source>
        <strain evidence="4 5">CCUG 24149</strain>
    </source>
</reference>
<organism evidence="4 5">
    <name type="scientific">Haemophilus haemolyticus</name>
    <dbReference type="NCBI Taxonomy" id="726"/>
    <lineage>
        <taxon>Bacteria</taxon>
        <taxon>Pseudomonadati</taxon>
        <taxon>Pseudomonadota</taxon>
        <taxon>Gammaproteobacteria</taxon>
        <taxon>Pasteurellales</taxon>
        <taxon>Pasteurellaceae</taxon>
        <taxon>Haemophilus</taxon>
    </lineage>
</organism>
<dbReference type="PROSITE" id="PS51257">
    <property type="entry name" value="PROKAR_LIPOPROTEIN"/>
    <property type="match status" value="1"/>
</dbReference>
<dbReference type="EMBL" id="JACBKA010000011">
    <property type="protein sequence ID" value="NYA27438.1"/>
    <property type="molecule type" value="Genomic_DNA"/>
</dbReference>
<keyword evidence="1" id="KW-0175">Coiled coil</keyword>
<dbReference type="AlphaFoldDB" id="A0A1B8PEW6"/>
<feature type="domain" description="DUF3298" evidence="2">
    <location>
        <begin position="196"/>
        <end position="264"/>
    </location>
</feature>
<dbReference type="Proteomes" id="UP000092611">
    <property type="component" value="Unassembled WGS sequence"/>
</dbReference>
<evidence type="ECO:0000256" key="1">
    <source>
        <dbReference type="SAM" id="Coils"/>
    </source>
</evidence>
<dbReference type="InterPro" id="IPR021729">
    <property type="entry name" value="DUF3298"/>
</dbReference>
<sequence length="287" mass="33406">MKKTLVATLISSVILLTGCQDKDTEAKIKQLNQTVAQLTTENTKLKEQIEKTVPAIFVENDEIFNQSEIIKHPKSKEDYQPEETKIEYSISTIKTNIDWLNDLLWKKLTENEETKNISREQFIARYQTAFEEDKKEVKETPSLGISHSMWTDFIAQKEKLATFAISFYDYEGGAHGIEGNRYFTIDLTTRHILTLNDLFNEKDLPKVKTLLWEQYNNSNKEYEPVIGADSFNLSNNIYLDSRGVHFIYDVYEIAPYAAGEQDLLLYFGQLEELFKAEFKRSNYVKFL</sequence>
<protein>
    <submittedName>
        <fullName evidence="3">DUF3298 domain-containing protein</fullName>
    </submittedName>
</protein>